<evidence type="ECO:0000313" key="1">
    <source>
        <dbReference type="EMBL" id="KAJ7527044.1"/>
    </source>
</evidence>
<protein>
    <submittedName>
        <fullName evidence="1">Uncharacterized protein</fullName>
    </submittedName>
</protein>
<keyword evidence="2" id="KW-1185">Reference proteome</keyword>
<proteinExistence type="predicted"/>
<dbReference type="EMBL" id="CM055107">
    <property type="protein sequence ID" value="KAJ7527044.1"/>
    <property type="molecule type" value="Genomic_DNA"/>
</dbReference>
<comment type="caution">
    <text evidence="1">The sequence shown here is derived from an EMBL/GenBank/DDBJ whole genome shotgun (WGS) entry which is preliminary data.</text>
</comment>
<dbReference type="Proteomes" id="UP001162992">
    <property type="component" value="Chromosome 16"/>
</dbReference>
<name>A0ACC2BB84_DIPCM</name>
<gene>
    <name evidence="1" type="ORF">O6H91_16G033700</name>
</gene>
<organism evidence="1 2">
    <name type="scientific">Diphasiastrum complanatum</name>
    <name type="common">Issler's clubmoss</name>
    <name type="synonym">Lycopodium complanatum</name>
    <dbReference type="NCBI Taxonomy" id="34168"/>
    <lineage>
        <taxon>Eukaryota</taxon>
        <taxon>Viridiplantae</taxon>
        <taxon>Streptophyta</taxon>
        <taxon>Embryophyta</taxon>
        <taxon>Tracheophyta</taxon>
        <taxon>Lycopodiopsida</taxon>
        <taxon>Lycopodiales</taxon>
        <taxon>Lycopodiaceae</taxon>
        <taxon>Lycopodioideae</taxon>
        <taxon>Diphasiastrum</taxon>
    </lineage>
</organism>
<reference evidence="2" key="1">
    <citation type="journal article" date="2024" name="Proc. Natl. Acad. Sci. U.S.A.">
        <title>Extraordinary preservation of gene collinearity over three hundred million years revealed in homosporous lycophytes.</title>
        <authorList>
            <person name="Li C."/>
            <person name="Wickell D."/>
            <person name="Kuo L.Y."/>
            <person name="Chen X."/>
            <person name="Nie B."/>
            <person name="Liao X."/>
            <person name="Peng D."/>
            <person name="Ji J."/>
            <person name="Jenkins J."/>
            <person name="Williams M."/>
            <person name="Shu S."/>
            <person name="Plott C."/>
            <person name="Barry K."/>
            <person name="Rajasekar S."/>
            <person name="Grimwood J."/>
            <person name="Han X."/>
            <person name="Sun S."/>
            <person name="Hou Z."/>
            <person name="He W."/>
            <person name="Dai G."/>
            <person name="Sun C."/>
            <person name="Schmutz J."/>
            <person name="Leebens-Mack J.H."/>
            <person name="Li F.W."/>
            <person name="Wang L."/>
        </authorList>
    </citation>
    <scope>NUCLEOTIDE SEQUENCE [LARGE SCALE GENOMIC DNA]</scope>
    <source>
        <strain evidence="2">cv. PW_Plant_1</strain>
    </source>
</reference>
<accession>A0ACC2BB84</accession>
<evidence type="ECO:0000313" key="2">
    <source>
        <dbReference type="Proteomes" id="UP001162992"/>
    </source>
</evidence>
<sequence length="759" mass="84831">MRQSGIFKRELGRSRKSSWLGSVVCPVQTFKSLHALTAFESAIQILFAKNANQSEKKFISSNSFENLKHQHAAGISKHTNINNSYPCKHHSCVGETTSGLHWLIPPNRSFSSTSSLYSKGALNASGASIVLPASLNSKITPSAEIPSWNHPAHAFSVEGRQFCSSSSPFQPPHSQVGRYVAYGFLLAGSGLATYYFYPNPNKTKQQLPQEEHTVTNWSGTHEAKTKNYLQPESLKELEAIVKDANKKKQKIRPVGSGLSPNGIGLSDDGMINLALMDKIVDIDKEENRVTVQAGARVGQVVEELKPHGLTLQNFASIKEQQIGGFIQVSAHGTGAVIPPVDEQVISLKLVTPALGTLELSPQSNADLFYLARCGLGALGVVAEATLQCVPRHRLLEYTFATNVKEIRKKHKKWLQENRHLRYMWIPYTDTVVVVQSNPLPEGREPPNYRNRYEPEERLKHVRALYKRLSAEYRLRTLRDFCLKRLSGGVVVLEGPSGGTIEERQGYPGKTSDEKAGLWSGTGAGSQEPLGILTDDELSTLSFTELRDKLLALDPLSKELVIQINKAEAEYWKRSEGYRVGWSDEILSFDCGGQQWVSEVCFPSGTPTNPNLKDIAYVDEILKIITKEGFPAPAPIEQRWTASSRSSMSLASSSSAHDLFSWVGIIMYLPTANEEQREAITKKFFQYRHATQKQLWDPYRAFEHWAKLELPADAESLAWIQNRLRSRFPVESFNKARMDLDPHNILSNEVIDKMFPQIEK</sequence>